<dbReference type="InterPro" id="IPR019600">
    <property type="entry name" value="Hemin_uptake_protein_HemP"/>
</dbReference>
<evidence type="ECO:0000313" key="1">
    <source>
        <dbReference type="EMBL" id="MCV3272849.1"/>
    </source>
</evidence>
<dbReference type="Proteomes" id="UP001208690">
    <property type="component" value="Unassembled WGS sequence"/>
</dbReference>
<protein>
    <submittedName>
        <fullName evidence="1">Hemin uptake protein HemP</fullName>
    </submittedName>
</protein>
<dbReference type="Gene3D" id="2.10.70.10">
    <property type="entry name" value="Complement Module, domain 1"/>
    <property type="match status" value="1"/>
</dbReference>
<name>A0ABT3BI97_9RHOB</name>
<dbReference type="EMBL" id="JALIEB010000010">
    <property type="protein sequence ID" value="MCV3272849.1"/>
    <property type="molecule type" value="Genomic_DNA"/>
</dbReference>
<comment type="caution">
    <text evidence="1">The sequence shown here is derived from an EMBL/GenBank/DDBJ whole genome shotgun (WGS) entry which is preliminary data.</text>
</comment>
<sequence length="55" mass="6018">MAQPTRMDPGDSAAADIVTYDVRDLIVSGVQARLVLDGQPYFLRITRAGKLILTK</sequence>
<accession>A0ABT3BI97</accession>
<organism evidence="1 2">
    <name type="scientific">Roseobacter sinensis</name>
    <dbReference type="NCBI Taxonomy" id="2931391"/>
    <lineage>
        <taxon>Bacteria</taxon>
        <taxon>Pseudomonadati</taxon>
        <taxon>Pseudomonadota</taxon>
        <taxon>Alphaproteobacteria</taxon>
        <taxon>Rhodobacterales</taxon>
        <taxon>Roseobacteraceae</taxon>
        <taxon>Roseobacter</taxon>
    </lineage>
</organism>
<dbReference type="Pfam" id="PF10636">
    <property type="entry name" value="hemP"/>
    <property type="match status" value="1"/>
</dbReference>
<gene>
    <name evidence="1" type="ORF">MUB52_15555</name>
</gene>
<keyword evidence="2" id="KW-1185">Reference proteome</keyword>
<proteinExistence type="predicted"/>
<evidence type="ECO:0000313" key="2">
    <source>
        <dbReference type="Proteomes" id="UP001208690"/>
    </source>
</evidence>
<reference evidence="1 2" key="1">
    <citation type="submission" date="2022-04" db="EMBL/GenBank/DDBJ databases">
        <title>Roseobacter sp. WL0113 is a bacterium isolated from neritic sediment.</title>
        <authorList>
            <person name="Wang L."/>
            <person name="He W."/>
            <person name="Zhang D.-F."/>
        </authorList>
    </citation>
    <scope>NUCLEOTIDE SEQUENCE [LARGE SCALE GENOMIC DNA]</scope>
    <source>
        <strain evidence="1 2">WL0113</strain>
    </source>
</reference>